<feature type="domain" description="Phage capsid-like C-terminal" evidence="5">
    <location>
        <begin position="121"/>
        <end position="381"/>
    </location>
</feature>
<keyword evidence="3" id="KW-0175">Coiled coil</keyword>
<feature type="region of interest" description="Disordered" evidence="4">
    <location>
        <begin position="62"/>
        <end position="84"/>
    </location>
</feature>
<reference evidence="6" key="1">
    <citation type="journal article" date="2021" name="Proc. Natl. Acad. Sci. U.S.A.">
        <title>A Catalog of Tens of Thousands of Viruses from Human Metagenomes Reveals Hidden Associations with Chronic Diseases.</title>
        <authorList>
            <person name="Tisza M.J."/>
            <person name="Buck C.B."/>
        </authorList>
    </citation>
    <scope>NUCLEOTIDE SEQUENCE</scope>
    <source>
        <strain evidence="6">CtkOm7</strain>
    </source>
</reference>
<proteinExistence type="predicted"/>
<dbReference type="SUPFAM" id="SSF56563">
    <property type="entry name" value="Major capsid protein gp5"/>
    <property type="match status" value="1"/>
</dbReference>
<evidence type="ECO:0000256" key="2">
    <source>
        <dbReference type="ARBA" id="ARBA00022844"/>
    </source>
</evidence>
<dbReference type="GO" id="GO:0044423">
    <property type="term" value="C:virion component"/>
    <property type="evidence" value="ECO:0007669"/>
    <property type="project" value="UniProtKB-KW"/>
</dbReference>
<evidence type="ECO:0000256" key="1">
    <source>
        <dbReference type="ARBA" id="ARBA00004328"/>
    </source>
</evidence>
<keyword evidence="2" id="KW-0946">Virion</keyword>
<evidence type="ECO:0000259" key="5">
    <source>
        <dbReference type="Pfam" id="PF05065"/>
    </source>
</evidence>
<evidence type="ECO:0000313" key="6">
    <source>
        <dbReference type="EMBL" id="DAD95687.1"/>
    </source>
</evidence>
<dbReference type="NCBIfam" id="TIGR01554">
    <property type="entry name" value="major_cap_HK97"/>
    <property type="match status" value="1"/>
</dbReference>
<feature type="coiled-coil region" evidence="3">
    <location>
        <begin position="24"/>
        <end position="54"/>
    </location>
</feature>
<name>A0A8S5NMV6_9CAUD</name>
<organism evidence="6">
    <name type="scientific">Myoviridae sp. ctkOm7</name>
    <dbReference type="NCBI Taxonomy" id="2826690"/>
    <lineage>
        <taxon>Viruses</taxon>
        <taxon>Duplodnaviria</taxon>
        <taxon>Heunggongvirae</taxon>
        <taxon>Uroviricota</taxon>
        <taxon>Caudoviricetes</taxon>
    </lineage>
</organism>
<evidence type="ECO:0000256" key="4">
    <source>
        <dbReference type="SAM" id="MobiDB-lite"/>
    </source>
</evidence>
<comment type="subcellular location">
    <subcellularLocation>
        <location evidence="1">Virion</location>
    </subcellularLocation>
</comment>
<dbReference type="InterPro" id="IPR054612">
    <property type="entry name" value="Phage_capsid-like_C"/>
</dbReference>
<feature type="compositionally biased region" description="Low complexity" evidence="4">
    <location>
        <begin position="62"/>
        <end position="75"/>
    </location>
</feature>
<sequence>MNIEKRRAEIAARKAEIRKLIEGDTENKLNMDDLEKELRELNEEDEKLEKRQAIERMLNGGAAPASPAAFNNPVARSANQPAPENSDVLYRSAWLKTLQGKPLTDDEKRAYSTASGSGLPIIPETTANQIIKKMYEVAPILQKCKIFHVPGNFKFAIEGTNSEAALHTENADITAASDSLGSVSLTGYEIVKLVKASRACSEMALSAFESYIVEVIAESIARRIEKYIFTGTGSNQPGGVKTAGKGASGAYTDDTDQITVAKTASLTEANVIALYGLLGDGYERNAVWCMNKATFFSDFFPLMNKSKNNVVEFANGKYYIMGAEVYFTGSLAAHEAYLGDFSYIIGNYSQDITVVRSEHSGLATNSIDYLGACVFDSKPVAGFGAFVHLAKATA</sequence>
<dbReference type="Pfam" id="PF05065">
    <property type="entry name" value="Phage_capsid"/>
    <property type="match status" value="1"/>
</dbReference>
<accession>A0A8S5NMV6</accession>
<dbReference type="EMBL" id="BK015199">
    <property type="protein sequence ID" value="DAD95687.1"/>
    <property type="molecule type" value="Genomic_DNA"/>
</dbReference>
<dbReference type="InterPro" id="IPR024455">
    <property type="entry name" value="Phage_capsid"/>
</dbReference>
<evidence type="ECO:0000256" key="3">
    <source>
        <dbReference type="SAM" id="Coils"/>
    </source>
</evidence>
<protein>
    <submittedName>
        <fullName evidence="6">Major capsid protein</fullName>
    </submittedName>
</protein>
<dbReference type="Gene3D" id="3.30.2400.10">
    <property type="entry name" value="Major capsid protein gp5"/>
    <property type="match status" value="1"/>
</dbReference>